<keyword evidence="4 5" id="KW-0472">Membrane</keyword>
<reference evidence="7 8" key="1">
    <citation type="submission" date="2018-09" db="EMBL/GenBank/DDBJ databases">
        <title>YIM 75507 draft genome.</title>
        <authorList>
            <person name="Tang S."/>
            <person name="Feng Y."/>
        </authorList>
    </citation>
    <scope>NUCLEOTIDE SEQUENCE [LARGE SCALE GENOMIC DNA]</scope>
    <source>
        <strain evidence="7 8">YIM 75507</strain>
    </source>
</reference>
<proteinExistence type="predicted"/>
<keyword evidence="2 5" id="KW-0812">Transmembrane</keyword>
<dbReference type="EMBL" id="QZEY01000004">
    <property type="protein sequence ID" value="RJL32455.1"/>
    <property type="molecule type" value="Genomic_DNA"/>
</dbReference>
<comment type="caution">
    <text evidence="7">The sequence shown here is derived from an EMBL/GenBank/DDBJ whole genome shotgun (WGS) entry which is preliminary data.</text>
</comment>
<feature type="transmembrane region" description="Helical" evidence="5">
    <location>
        <begin position="101"/>
        <end position="123"/>
    </location>
</feature>
<evidence type="ECO:0000256" key="4">
    <source>
        <dbReference type="ARBA" id="ARBA00023136"/>
    </source>
</evidence>
<evidence type="ECO:0000256" key="2">
    <source>
        <dbReference type="ARBA" id="ARBA00022692"/>
    </source>
</evidence>
<evidence type="ECO:0000256" key="5">
    <source>
        <dbReference type="SAM" id="Phobius"/>
    </source>
</evidence>
<keyword evidence="8" id="KW-1185">Reference proteome</keyword>
<protein>
    <recommendedName>
        <fullName evidence="6">ABC-2 type transporter transmembrane domain-containing protein</fullName>
    </recommendedName>
</protein>
<gene>
    <name evidence="7" type="ORF">D5H75_13025</name>
</gene>
<dbReference type="GO" id="GO:0140359">
    <property type="term" value="F:ABC-type transporter activity"/>
    <property type="evidence" value="ECO:0007669"/>
    <property type="project" value="InterPro"/>
</dbReference>
<dbReference type="Proteomes" id="UP000265768">
    <property type="component" value="Unassembled WGS sequence"/>
</dbReference>
<evidence type="ECO:0000256" key="3">
    <source>
        <dbReference type="ARBA" id="ARBA00022989"/>
    </source>
</evidence>
<feature type="transmembrane region" description="Helical" evidence="5">
    <location>
        <begin position="24"/>
        <end position="45"/>
    </location>
</feature>
<evidence type="ECO:0000313" key="7">
    <source>
        <dbReference type="EMBL" id="RJL32455.1"/>
    </source>
</evidence>
<evidence type="ECO:0000313" key="8">
    <source>
        <dbReference type="Proteomes" id="UP000265768"/>
    </source>
</evidence>
<dbReference type="GO" id="GO:0016020">
    <property type="term" value="C:membrane"/>
    <property type="evidence" value="ECO:0007669"/>
    <property type="project" value="UniProtKB-SubCell"/>
</dbReference>
<feature type="transmembrane region" description="Helical" evidence="5">
    <location>
        <begin position="173"/>
        <end position="195"/>
    </location>
</feature>
<dbReference type="PANTHER" id="PTHR43027">
    <property type="entry name" value="DOXORUBICIN RESISTANCE ABC TRANSPORTER PERMEASE PROTEIN DRRC-RELATED"/>
    <property type="match status" value="1"/>
</dbReference>
<dbReference type="AlphaFoldDB" id="A0A3A4B2Q1"/>
<dbReference type="Pfam" id="PF01061">
    <property type="entry name" value="ABC2_membrane"/>
    <property type="match status" value="1"/>
</dbReference>
<evidence type="ECO:0000256" key="1">
    <source>
        <dbReference type="ARBA" id="ARBA00004141"/>
    </source>
</evidence>
<evidence type="ECO:0000259" key="6">
    <source>
        <dbReference type="Pfam" id="PF01061"/>
    </source>
</evidence>
<name>A0A3A4B2Q1_9ACTN</name>
<feature type="transmembrane region" description="Helical" evidence="5">
    <location>
        <begin position="57"/>
        <end position="80"/>
    </location>
</feature>
<dbReference type="InterPro" id="IPR052902">
    <property type="entry name" value="ABC-2_transporter"/>
</dbReference>
<feature type="transmembrane region" description="Helical" evidence="5">
    <location>
        <begin position="225"/>
        <end position="250"/>
    </location>
</feature>
<organism evidence="7 8">
    <name type="scientific">Bailinhaonella thermotolerans</name>
    <dbReference type="NCBI Taxonomy" id="1070861"/>
    <lineage>
        <taxon>Bacteria</taxon>
        <taxon>Bacillati</taxon>
        <taxon>Actinomycetota</taxon>
        <taxon>Actinomycetes</taxon>
        <taxon>Streptosporangiales</taxon>
        <taxon>Streptosporangiaceae</taxon>
        <taxon>Bailinhaonella</taxon>
    </lineage>
</organism>
<accession>A0A3A4B2Q1</accession>
<keyword evidence="3 5" id="KW-1133">Transmembrane helix</keyword>
<feature type="domain" description="ABC-2 type transporter transmembrane" evidence="6">
    <location>
        <begin position="10"/>
        <end position="214"/>
    </location>
</feature>
<sequence length="257" mass="26888">MIMAVRDVAVLARFGARLHWQDKIALTTAIALPLALGLGLPALFARLGMPASALLPAHLGLLATLLLLMSMNQIAVVLTVRRDQLVLKRLRATGMRDRDVLAGEIVNIAAQASLVSIALVLLARPLAGLTPPRDPLLLLVFLVAGALTLALLGAAWTAAIPRSELAAAMTMPFFMLAGFSSGGFGPIAELAPAWVRTAFELLPTSAVAEAARIAYDPAGSPATDLAAAAGPALTLAVWAAIGLAATARWFRWEPRRS</sequence>
<dbReference type="InterPro" id="IPR013525">
    <property type="entry name" value="ABC2_TM"/>
</dbReference>
<comment type="subcellular location">
    <subcellularLocation>
        <location evidence="1">Membrane</location>
        <topology evidence="1">Multi-pass membrane protein</topology>
    </subcellularLocation>
</comment>
<feature type="transmembrane region" description="Helical" evidence="5">
    <location>
        <begin position="135"/>
        <end position="161"/>
    </location>
</feature>
<dbReference type="PANTHER" id="PTHR43027:SF2">
    <property type="entry name" value="TRANSPORT PERMEASE PROTEIN"/>
    <property type="match status" value="1"/>
</dbReference>